<dbReference type="Pfam" id="PF00589">
    <property type="entry name" value="Phage_integrase"/>
    <property type="match status" value="1"/>
</dbReference>
<dbReference type="InterPro" id="IPR002104">
    <property type="entry name" value="Integrase_catalytic"/>
</dbReference>
<keyword evidence="1" id="KW-0229">DNA integration</keyword>
<evidence type="ECO:0000256" key="1">
    <source>
        <dbReference type="ARBA" id="ARBA00022908"/>
    </source>
</evidence>
<evidence type="ECO:0000313" key="4">
    <source>
        <dbReference type="EMBL" id="CAB3743235.1"/>
    </source>
</evidence>
<dbReference type="PANTHER" id="PTHR30349:SF64">
    <property type="entry name" value="PROPHAGE INTEGRASE INTD-RELATED"/>
    <property type="match status" value="1"/>
</dbReference>
<evidence type="ECO:0000259" key="3">
    <source>
        <dbReference type="PROSITE" id="PS51898"/>
    </source>
</evidence>
<name>A0A6S7AQ63_9BURK</name>
<dbReference type="EMBL" id="CADIJQ010000017">
    <property type="protein sequence ID" value="CAB3743235.1"/>
    <property type="molecule type" value="Genomic_DNA"/>
</dbReference>
<dbReference type="GO" id="GO:0015074">
    <property type="term" value="P:DNA integration"/>
    <property type="evidence" value="ECO:0007669"/>
    <property type="project" value="UniProtKB-KW"/>
</dbReference>
<dbReference type="AlphaFoldDB" id="A0A6S7AQ63"/>
<sequence>MAHLAFASCCIFGKEQQCHPAIAAGCGRCTMPIRKDETSGIWQVDIRVPGVPRVRCSSGTTDRQAAQEYHDKLKADLWRQAKLGEQPDRFFEEAAVRCLRLWDGLRDYDSKVRHVAYWRSQFSGRAIRSLKFDEIADKLPTHTTHKHRKPTPVSAATKNRYLATLRRMLKLCEDWDWIDKCPKFSEFVEPDNRVRWEPPSVIGRLISAMTLEWMRDVSLVAVATGMREDELLSLRPSNVDMPQRNAWVIAEEAKSGYARSVPLNADAMAVLQRRVPKAKRFVFERPSRDGVVRKISQVDARCLRRACAEVGIDDFHFHDLRHTWASWHVQAGTPLMVLKDLGGWETLDMVQRYAHLAPSHLAHHSNTVEFWSKSEQKEKTPLVIAA</sequence>
<reference evidence="4 5" key="1">
    <citation type="submission" date="2020-04" db="EMBL/GenBank/DDBJ databases">
        <authorList>
            <person name="De Canck E."/>
        </authorList>
    </citation>
    <scope>NUCLEOTIDE SEQUENCE [LARGE SCALE GENOMIC DNA]</scope>
    <source>
        <strain evidence="4 5">LMG 3441</strain>
    </source>
</reference>
<dbReference type="Gene3D" id="1.10.443.10">
    <property type="entry name" value="Intergrase catalytic core"/>
    <property type="match status" value="1"/>
</dbReference>
<dbReference type="InterPro" id="IPR013762">
    <property type="entry name" value="Integrase-like_cat_sf"/>
</dbReference>
<dbReference type="Proteomes" id="UP000494269">
    <property type="component" value="Unassembled WGS sequence"/>
</dbReference>
<dbReference type="PROSITE" id="PS51898">
    <property type="entry name" value="TYR_RECOMBINASE"/>
    <property type="match status" value="1"/>
</dbReference>
<evidence type="ECO:0000313" key="5">
    <source>
        <dbReference type="Proteomes" id="UP000494269"/>
    </source>
</evidence>
<dbReference type="CDD" id="cd00796">
    <property type="entry name" value="INT_Rci_Hp1_C"/>
    <property type="match status" value="1"/>
</dbReference>
<dbReference type="InterPro" id="IPR050090">
    <property type="entry name" value="Tyrosine_recombinase_XerCD"/>
</dbReference>
<protein>
    <submittedName>
        <fullName evidence="4">Tyrosine recombinase XerC</fullName>
    </submittedName>
</protein>
<keyword evidence="5" id="KW-1185">Reference proteome</keyword>
<feature type="domain" description="Tyr recombinase" evidence="3">
    <location>
        <begin position="192"/>
        <end position="366"/>
    </location>
</feature>
<dbReference type="GO" id="GO:0006310">
    <property type="term" value="P:DNA recombination"/>
    <property type="evidence" value="ECO:0007669"/>
    <property type="project" value="UniProtKB-KW"/>
</dbReference>
<gene>
    <name evidence="4" type="primary">xerC_8</name>
    <name evidence="4" type="ORF">LMG3441_05961</name>
</gene>
<dbReference type="PANTHER" id="PTHR30349">
    <property type="entry name" value="PHAGE INTEGRASE-RELATED"/>
    <property type="match status" value="1"/>
</dbReference>
<organism evidence="4 5">
    <name type="scientific">Achromobacter kerstersii</name>
    <dbReference type="NCBI Taxonomy" id="1353890"/>
    <lineage>
        <taxon>Bacteria</taxon>
        <taxon>Pseudomonadati</taxon>
        <taxon>Pseudomonadota</taxon>
        <taxon>Betaproteobacteria</taxon>
        <taxon>Burkholderiales</taxon>
        <taxon>Alcaligenaceae</taxon>
        <taxon>Achromobacter</taxon>
    </lineage>
</organism>
<accession>A0A6S7AQ63</accession>
<evidence type="ECO:0000256" key="2">
    <source>
        <dbReference type="ARBA" id="ARBA00023172"/>
    </source>
</evidence>
<dbReference type="InterPro" id="IPR011010">
    <property type="entry name" value="DNA_brk_join_enz"/>
</dbReference>
<dbReference type="GO" id="GO:0003677">
    <property type="term" value="F:DNA binding"/>
    <property type="evidence" value="ECO:0007669"/>
    <property type="project" value="InterPro"/>
</dbReference>
<proteinExistence type="predicted"/>
<dbReference type="SUPFAM" id="SSF56349">
    <property type="entry name" value="DNA breaking-rejoining enzymes"/>
    <property type="match status" value="1"/>
</dbReference>
<keyword evidence="2" id="KW-0233">DNA recombination</keyword>